<reference evidence="6 7" key="1">
    <citation type="submission" date="2020-08" db="EMBL/GenBank/DDBJ databases">
        <authorList>
            <person name="Newling K."/>
            <person name="Davey J."/>
            <person name="Forrester S."/>
        </authorList>
    </citation>
    <scope>NUCLEOTIDE SEQUENCE [LARGE SCALE GENOMIC DNA]</scope>
    <source>
        <strain evidence="7">Crithidia deanei Carvalho (ATCC PRA-265)</strain>
    </source>
</reference>
<feature type="domain" description="UBC core" evidence="5">
    <location>
        <begin position="3"/>
        <end position="159"/>
    </location>
</feature>
<dbReference type="Proteomes" id="UP000515908">
    <property type="component" value="Chromosome 24"/>
</dbReference>
<evidence type="ECO:0000313" key="7">
    <source>
        <dbReference type="Proteomes" id="UP000515908"/>
    </source>
</evidence>
<sequence length="167" mass="18571">MSRPLVRLQKELKESQAHPEEDIALHLYDKATRTTGGNDLFEWIAILKGPPDTPFAGGTFQLLLHVPKDYPMVPPAATFLTKVFHPNIEFHSGKVCLDILKSRWSPAWTLSSVCRAILSLLADPESSSPFNCDAGNLVRAGDRLGYEAMARYYVIEEAGGPPFEDSW</sequence>
<name>A0A7G2CUC3_9TRYP</name>
<gene>
    <name evidence="6" type="ORF">ADEAN_000961200</name>
</gene>
<dbReference type="SMART" id="SM00212">
    <property type="entry name" value="UBCc"/>
    <property type="match status" value="1"/>
</dbReference>
<dbReference type="VEuPathDB" id="TriTrypDB:ADEAN_000961200"/>
<evidence type="ECO:0000256" key="1">
    <source>
        <dbReference type="ARBA" id="ARBA00022679"/>
    </source>
</evidence>
<comment type="similarity">
    <text evidence="4">Belongs to the ubiquitin-conjugating enzyme family.</text>
</comment>
<evidence type="ECO:0000313" key="6">
    <source>
        <dbReference type="EMBL" id="CAD2222073.1"/>
    </source>
</evidence>
<dbReference type="InterPro" id="IPR050113">
    <property type="entry name" value="Ub_conjugating_enzyme"/>
</dbReference>
<keyword evidence="2 4" id="KW-0833">Ubl conjugation pathway</keyword>
<evidence type="ECO:0000256" key="2">
    <source>
        <dbReference type="ARBA" id="ARBA00022786"/>
    </source>
</evidence>
<dbReference type="OrthoDB" id="9973183at2759"/>
<keyword evidence="4" id="KW-0067">ATP-binding</keyword>
<keyword evidence="7" id="KW-1185">Reference proteome</keyword>
<dbReference type="GO" id="GO:0005524">
    <property type="term" value="F:ATP binding"/>
    <property type="evidence" value="ECO:0007669"/>
    <property type="project" value="UniProtKB-UniRule"/>
</dbReference>
<dbReference type="InterPro" id="IPR000608">
    <property type="entry name" value="UBC"/>
</dbReference>
<dbReference type="Pfam" id="PF00179">
    <property type="entry name" value="UQ_con"/>
    <property type="match status" value="1"/>
</dbReference>
<keyword evidence="4" id="KW-0547">Nucleotide-binding</keyword>
<organism evidence="6 7">
    <name type="scientific">Angomonas deanei</name>
    <dbReference type="NCBI Taxonomy" id="59799"/>
    <lineage>
        <taxon>Eukaryota</taxon>
        <taxon>Discoba</taxon>
        <taxon>Euglenozoa</taxon>
        <taxon>Kinetoplastea</taxon>
        <taxon>Metakinetoplastina</taxon>
        <taxon>Trypanosomatida</taxon>
        <taxon>Trypanosomatidae</taxon>
        <taxon>Strigomonadinae</taxon>
        <taxon>Angomonas</taxon>
    </lineage>
</organism>
<dbReference type="EMBL" id="LR877168">
    <property type="protein sequence ID" value="CAD2222073.1"/>
    <property type="molecule type" value="Genomic_DNA"/>
</dbReference>
<proteinExistence type="inferred from homology"/>
<evidence type="ECO:0000256" key="4">
    <source>
        <dbReference type="RuleBase" id="RU362109"/>
    </source>
</evidence>
<keyword evidence="1" id="KW-0808">Transferase</keyword>
<evidence type="ECO:0000256" key="3">
    <source>
        <dbReference type="PROSITE-ProRule" id="PRU10133"/>
    </source>
</evidence>
<dbReference type="InterPro" id="IPR023313">
    <property type="entry name" value="UBQ-conjugating_AS"/>
</dbReference>
<dbReference type="GO" id="GO:0016740">
    <property type="term" value="F:transferase activity"/>
    <property type="evidence" value="ECO:0007669"/>
    <property type="project" value="UniProtKB-KW"/>
</dbReference>
<dbReference type="AlphaFoldDB" id="A0A7G2CUC3"/>
<protein>
    <submittedName>
        <fullName evidence="6">Ubiquitin-conjugating enzyme, putative</fullName>
    </submittedName>
</protein>
<dbReference type="PROSITE" id="PS00183">
    <property type="entry name" value="UBC_1"/>
    <property type="match status" value="1"/>
</dbReference>
<dbReference type="PROSITE" id="PS50127">
    <property type="entry name" value="UBC_2"/>
    <property type="match status" value="1"/>
</dbReference>
<dbReference type="CDD" id="cd23812">
    <property type="entry name" value="UBCc_ScPEX4-like"/>
    <property type="match status" value="1"/>
</dbReference>
<evidence type="ECO:0000259" key="5">
    <source>
        <dbReference type="PROSITE" id="PS50127"/>
    </source>
</evidence>
<dbReference type="PANTHER" id="PTHR24067">
    <property type="entry name" value="UBIQUITIN-CONJUGATING ENZYME E2"/>
    <property type="match status" value="1"/>
</dbReference>
<feature type="active site" description="Glycyl thioester intermediate" evidence="3">
    <location>
        <position position="96"/>
    </location>
</feature>
<dbReference type="InterPro" id="IPR016135">
    <property type="entry name" value="UBQ-conjugating_enzyme/RWD"/>
</dbReference>
<accession>A0A7G2CUC3</accession>
<dbReference type="Gene3D" id="3.10.110.10">
    <property type="entry name" value="Ubiquitin Conjugating Enzyme"/>
    <property type="match status" value="1"/>
</dbReference>
<dbReference type="SUPFAM" id="SSF54495">
    <property type="entry name" value="UBC-like"/>
    <property type="match status" value="1"/>
</dbReference>